<feature type="compositionally biased region" description="Basic residues" evidence="1">
    <location>
        <begin position="210"/>
        <end position="221"/>
    </location>
</feature>
<feature type="region of interest" description="Disordered" evidence="1">
    <location>
        <begin position="1905"/>
        <end position="1925"/>
    </location>
</feature>
<dbReference type="PANTHER" id="PTHR21580">
    <property type="entry name" value="SHIPPO-1-RELATED"/>
    <property type="match status" value="1"/>
</dbReference>
<feature type="region of interest" description="Disordered" evidence="1">
    <location>
        <begin position="1588"/>
        <end position="1608"/>
    </location>
</feature>
<feature type="region of interest" description="Disordered" evidence="1">
    <location>
        <begin position="191"/>
        <end position="234"/>
    </location>
</feature>
<dbReference type="InterPro" id="IPR051291">
    <property type="entry name" value="CIMAP"/>
</dbReference>
<dbReference type="InterPro" id="IPR010736">
    <property type="entry name" value="SHIPPO-rpt"/>
</dbReference>
<dbReference type="KEGG" id="lbz:LBRM_05_0680"/>
<protein>
    <submittedName>
        <fullName evidence="2">Sperm-tail_PG-rich_repeat</fullName>
    </submittedName>
</protein>
<evidence type="ECO:0000256" key="1">
    <source>
        <dbReference type="SAM" id="MobiDB-lite"/>
    </source>
</evidence>
<name>A0A3P3YXU6_LEIBR</name>
<organism evidence="2 3">
    <name type="scientific">Leishmania braziliensis MHOM/BR/75/M2904</name>
    <dbReference type="NCBI Taxonomy" id="420245"/>
    <lineage>
        <taxon>Eukaryota</taxon>
        <taxon>Discoba</taxon>
        <taxon>Euglenozoa</taxon>
        <taxon>Kinetoplastea</taxon>
        <taxon>Metakinetoplastina</taxon>
        <taxon>Trypanosomatida</taxon>
        <taxon>Trypanosomatidae</taxon>
        <taxon>Leishmaniinae</taxon>
        <taxon>Leishmania</taxon>
        <taxon>Leishmania braziliensis species complex</taxon>
    </lineage>
</organism>
<feature type="region of interest" description="Disordered" evidence="1">
    <location>
        <begin position="620"/>
        <end position="648"/>
    </location>
</feature>
<feature type="region of interest" description="Disordered" evidence="1">
    <location>
        <begin position="524"/>
        <end position="607"/>
    </location>
</feature>
<feature type="compositionally biased region" description="Basic and acidic residues" evidence="1">
    <location>
        <begin position="718"/>
        <end position="734"/>
    </location>
</feature>
<feature type="compositionally biased region" description="Low complexity" evidence="1">
    <location>
        <begin position="308"/>
        <end position="338"/>
    </location>
</feature>
<feature type="region of interest" description="Disordered" evidence="1">
    <location>
        <begin position="660"/>
        <end position="779"/>
    </location>
</feature>
<gene>
    <name evidence="2" type="ORF">LBRM2904_05.0720</name>
</gene>
<feature type="compositionally biased region" description="Basic and acidic residues" evidence="1">
    <location>
        <begin position="453"/>
        <end position="466"/>
    </location>
</feature>
<feature type="compositionally biased region" description="Low complexity" evidence="1">
    <location>
        <begin position="526"/>
        <end position="543"/>
    </location>
</feature>
<feature type="region of interest" description="Disordered" evidence="1">
    <location>
        <begin position="2288"/>
        <end position="2311"/>
    </location>
</feature>
<reference evidence="2 3" key="1">
    <citation type="submission" date="2018-09" db="EMBL/GenBank/DDBJ databases">
        <authorList>
            <person name="Peiro R."/>
            <person name="Begona"/>
            <person name="Cbmso G."/>
            <person name="Lopez M."/>
            <person name="Gonzalez S."/>
        </authorList>
    </citation>
    <scope>NUCLEOTIDE SEQUENCE [LARGE SCALE GENOMIC DNA]</scope>
</reference>
<feature type="compositionally biased region" description="Basic residues" evidence="1">
    <location>
        <begin position="432"/>
        <end position="452"/>
    </location>
</feature>
<feature type="region of interest" description="Disordered" evidence="1">
    <location>
        <begin position="806"/>
        <end position="828"/>
    </location>
</feature>
<feature type="compositionally biased region" description="Polar residues" evidence="1">
    <location>
        <begin position="404"/>
        <end position="414"/>
    </location>
</feature>
<feature type="region of interest" description="Disordered" evidence="1">
    <location>
        <begin position="304"/>
        <end position="338"/>
    </location>
</feature>
<feature type="region of interest" description="Disordered" evidence="1">
    <location>
        <begin position="2210"/>
        <end position="2230"/>
    </location>
</feature>
<feature type="region of interest" description="Disordered" evidence="1">
    <location>
        <begin position="56"/>
        <end position="78"/>
    </location>
</feature>
<evidence type="ECO:0000313" key="3">
    <source>
        <dbReference type="Proteomes" id="UP000319462"/>
    </source>
</evidence>
<dbReference type="PANTHER" id="PTHR21580:SF28">
    <property type="entry name" value="BOREALIN N-TERMINAL DOMAIN-CONTAINING PROTEIN-RELATED"/>
    <property type="match status" value="1"/>
</dbReference>
<dbReference type="VEuPathDB" id="TriTrypDB:LbrM.05.0680"/>
<feature type="compositionally biased region" description="Polar residues" evidence="1">
    <location>
        <begin position="66"/>
        <end position="78"/>
    </location>
</feature>
<sequence>MPSSSSYAAYLHEVALEMNASVSPGAITMCPTTDATEVIAARTTVAVPPSRLLKPRHQQGYDANHGRTNSSATTSCCSDQHTTGSYEGSYAYDYLQVPAVGCLSRSNAVLLYEGWKQQQQRRVQAHMQRSSHSTRGVAVHSSSAPYATSHLTAGIATRENEHKVNVDAMQRSFQRLYAVMKNEGRRQLHGTAETGRAAHPSHSISCSPHRQSRKSSTRSHRCHPDTASQQAQYGASGAIYIPSIDFDSDDIIIEDVSRHRSGMKTVQAAKEAMRAEKCVEISKSPQPAAGSTAVSIKVVSPALTSTDTSVITSSPSKPSTSSSRSCSPPRQSRGQRNQCPRCCRRCDLCHCVGLPRQVSVHARHSGGVVAAAGAARGESHPRSYSPAGGCWPTAAVDSVRLQWPGQSRTGTSRCPSPQQPSSPEARCSSTRSARHRSRQKSPAHSRHDRRHDRRVDRSRHGYHRETSSTAAAVLRDIATRTCTCYWAEFPGLTMAVNPVSHAAGCPYQAHEVLYTEVMLASKVDDGSSSSSSRSLCSSSSSSDGRCDKSGRRSTSKHRRQERSTGTADASGRHDDARQRRTAQLRKTLDDPEAKRTRGRAAVMGSAKRRTYIEMMMDAARDSLPSASSRRPRSGGRGSTAKATASSLTTKKYVKPTAAAAPLLTSSMAQDRLPTGEAPPKLEDEQPQEQSPPPPSSRSASENDRAVAAEEAGEGATAVEKKHDKAGSSSREERPPSASVGEAVGSTSYGNKPPAQETEKSPLPNEESPLRALSRPRCRPAVGVPGPGSYHVDLAYAASSAAHGIRGTSIPKAPRMPAVTSTTPGPGAYDVYKREEEERKQLTAEVIAVRAAAATTTADGDAAKGKETDATPAAGKQVIGKGIVFASTGSRQLQLQYGDAYVHTSTWAKRAAAVPGPGAYNIVDGDHYDQSKPLGAARMGYHFSKSADGAHFCAAATVAGGSAERQDDASSSPSPAPERAGIRAAAELLRASFVVPWRDWAGGAYIGTTTSNFVAHPSLAGGDRRTLGQTVAAGLTTVSCSKASAAVAAAEAAADGSVWKGVGSGVALRLTSQRFPVEVANAPAAAVTATAVAKEQGAKTESNANAEGAAPPCGGPGPATYNLENALRWVHRRAPAVSMTFRHDRGPRGPLCSVGGATDDGILSSAVGGGATLLSLSLSPHHLSDDAGLSPGPGTYDVRSGEAWRRRRSPQWSFGTAARHVSSAAVPVSAAGEGTNDLNSGNLGAVGHPGPGAYDTETGYRALQRSAASALMCTAARFTVDHRDRASAQASAIEAGIADDGVRAGPSIYDVENCYAVLRERIKGGVIPRAGAAAWAKVSSEEAQCSGPGPGAYTLPALPPSGPTAFLSTSAPRFPWEQTPAATVANGEGQGATVAAGAYPPHPSTDLFRANQVAPGPGSYDIDAATSLVNRPGAIIGRAPRASLLVPTGATSENVGPGSYMLPALPVGRGAVMLTARACAAAEAGDAAEQPGPGLYDPVDMRASSARAFSLARTSARFPDSDAHAADAPGPCAYGPPAAPMTRSAVFDTAPRFLPNSGDVADSLVGPGSYDPYRPNTAALAHRIARARRFPDGDGDGTGADSIGPGAYEVVDLSPPGRSAVMGSAVARPTLEWKDGNGDGVTAVGSAAVGPGPGAYSPQYAQVERSAPRVVLARAPAGRGAVDYYASGDASMPFHAQHTGAGSGLGPGQYSPQYQTDLAQAGRGHTFGSAPRAAAAVESGVGGGGALDGPGPGAYEVRVTRDGRSVDGGDGSGAARFGTALRLAEEGTSATMSAGPGPGAYMPEAFTDMGAGGGNAALSSVVRFGTAPRILGGGVAAAAADVPGPGAYEPNPAMRWPTAPSISFPRANSAHALGGTDTPGPGAYITTALAPPRAAHFGSAPRFEEGGAASAASVPGPNAYSPNDAATLPAQSAHRFGTAARLPSVVKEAAEVDGVGPGAYDVETGLAYSSQGLTTAAYSFPRAGGSGSSRGQPGVGDKVAGGVAAFPGPGAYHLPPAFPEGPQWGFGTSMRSVAATGEAIVSSALTTASPGPGEYAVPVPAPLHSGSSFPKAAIASPTGESISPGPGAYDVVDTAVRPSAPGLRFGSAVRHACADVSAVNLEAVAVGAHDEGTPWMPGPGAYSPNMNASSTLRSTRAGPTFAQAPRMAPSASVDATGGRAGGEGSNIGPGAYDLQGGSSVSAAAAHRFGTAPRMPPTTASGAAAKSDVGPGSYEYPVTVQEHRRSALMLGRHSDLSGTTCNTPGPGAYDTTAALAAVQTSAAAYTFGTAPTQRQSTETEMDALRTSPGPGSYDAASAYVSTQVARHPGGFTMQGRPVASMQVEPAEGPGPAAYAADTSAASVAAAHRFGTAPRMLSAPNGDAGVGPGTYDLPPLHATHQFVSFTQAPREVVIGPHDGGSGNLHSGDVRGGYVGGGTPGPGSYDVGSAIDSIQMGGRGPSITIPRGPRPALRSGDVDASPLVGPGTYNPVYPTSHYHGGDSSGIQGPSAAFGLAERPVNVVKGSSDAPGPGTYDPHYPNLTNGVGIGSSFGSAARMDDVAAAALAATPGPGAYAVASSFHATSAAGSAPAVHFGTSKRPSAVLNENPGPGSYAVVHSNTAAAPSFGHTTRPDLLLNTNPGPGTYSLSPTWISGVGGATVGQSFGLSDRPTPVLNTNPGPGAYYRASNIDGASAAAGPSFGIGERMSVATGTATPGPGAYYMESSSAARGPSFGLAERPGPELNTNPGPGAYYMESSSAARGPSFGLAERPGPELNTNPGPGAYYRNSAASVAAGGAVGTSAGFGLGERHNPKLNDNPGPGTYFRGTLPAATQPRLRRPTAADTLRKLVSVGYPTLASKTTPTAANTTTERHVTT</sequence>
<proteinExistence type="predicted"/>
<accession>A0A3P3YXU6</accession>
<dbReference type="RefSeq" id="XP_001561882.1">
    <property type="nucleotide sequence ID" value="XM_001561832.1"/>
</dbReference>
<evidence type="ECO:0000313" key="2">
    <source>
        <dbReference type="EMBL" id="SYZ62768.1"/>
    </source>
</evidence>
<feature type="compositionally biased region" description="Low complexity" evidence="1">
    <location>
        <begin position="638"/>
        <end position="648"/>
    </location>
</feature>
<feature type="region of interest" description="Disordered" evidence="1">
    <location>
        <begin position="404"/>
        <end position="468"/>
    </location>
</feature>
<feature type="compositionally biased region" description="Basic residues" evidence="1">
    <location>
        <begin position="551"/>
        <end position="560"/>
    </location>
</feature>
<feature type="region of interest" description="Disordered" evidence="1">
    <location>
        <begin position="1097"/>
        <end position="1116"/>
    </location>
</feature>
<feature type="compositionally biased region" description="Basic and acidic residues" evidence="1">
    <location>
        <begin position="586"/>
        <end position="595"/>
    </location>
</feature>
<dbReference type="Pfam" id="PF07004">
    <property type="entry name" value="SHIPPO-rpt"/>
    <property type="match status" value="19"/>
</dbReference>
<dbReference type="Proteomes" id="UP000319462">
    <property type="component" value="Chromosome 5"/>
</dbReference>
<dbReference type="EMBL" id="LS997604">
    <property type="protein sequence ID" value="SYZ62768.1"/>
    <property type="molecule type" value="Genomic_DNA"/>
</dbReference>